<protein>
    <submittedName>
        <fullName evidence="1">Uncharacterized protein</fullName>
    </submittedName>
</protein>
<evidence type="ECO:0000313" key="2">
    <source>
        <dbReference type="Proteomes" id="UP001236507"/>
    </source>
</evidence>
<dbReference type="EMBL" id="JASHIF010000002">
    <property type="protein sequence ID" value="MDI9858055.1"/>
    <property type="molecule type" value="Genomic_DNA"/>
</dbReference>
<evidence type="ECO:0000313" key="1">
    <source>
        <dbReference type="EMBL" id="MDI9858055.1"/>
    </source>
</evidence>
<dbReference type="Proteomes" id="UP001236507">
    <property type="component" value="Unassembled WGS sequence"/>
</dbReference>
<comment type="caution">
    <text evidence="1">The sequence shown here is derived from an EMBL/GenBank/DDBJ whole genome shotgun (WGS) entry which is preliminary data.</text>
</comment>
<dbReference type="RefSeq" id="WP_283343320.1">
    <property type="nucleotide sequence ID" value="NZ_JASHIF010000002.1"/>
</dbReference>
<name>A0ABT6Y3C1_9BACT</name>
<organism evidence="1 2">
    <name type="scientific">Flectobacillus roseus</name>
    <dbReference type="NCBI Taxonomy" id="502259"/>
    <lineage>
        <taxon>Bacteria</taxon>
        <taxon>Pseudomonadati</taxon>
        <taxon>Bacteroidota</taxon>
        <taxon>Cytophagia</taxon>
        <taxon>Cytophagales</taxon>
        <taxon>Flectobacillaceae</taxon>
        <taxon>Flectobacillus</taxon>
    </lineage>
</organism>
<gene>
    <name evidence="1" type="ORF">QM524_02425</name>
</gene>
<sequence length="181" mass="21012">MIPKEDIMLYPEAFDIDWFIVFKDGEVAQFFSSGGEIPKLILEHYEDLPAIANYLNQLPPTTNSIENTFTSKLFHEGNKTFEQVSRKGILVYDRLEIVKDSGSVYYLLSFPETVLTVDNLPFEIKKLLTKVQVQTKYSPDLSYFDTELMQLSKEKPSNFEFPLQKKTILGNIFKNLKHWLS</sequence>
<reference evidence="1 2" key="1">
    <citation type="submission" date="2023-05" db="EMBL/GenBank/DDBJ databases">
        <title>Novel species of genus Flectobacillus isolated from stream in China.</title>
        <authorList>
            <person name="Lu H."/>
        </authorList>
    </citation>
    <scope>NUCLEOTIDE SEQUENCE [LARGE SCALE GENOMIC DNA]</scope>
    <source>
        <strain evidence="1 2">KCTC 42575</strain>
    </source>
</reference>
<keyword evidence="2" id="KW-1185">Reference proteome</keyword>
<proteinExistence type="predicted"/>
<accession>A0ABT6Y3C1</accession>